<dbReference type="RefSeq" id="WP_359772277.1">
    <property type="nucleotide sequence ID" value="NZ_JBEYRR010000001.1"/>
</dbReference>
<evidence type="ECO:0000256" key="1">
    <source>
        <dbReference type="SAM" id="MobiDB-lite"/>
    </source>
</evidence>
<keyword evidence="3" id="KW-1185">Reference proteome</keyword>
<protein>
    <submittedName>
        <fullName evidence="2">Uncharacterized protein</fullName>
    </submittedName>
</protein>
<name>A0ABV3LZ30_9ACTN</name>
<dbReference type="EMBL" id="JBEYRS010000008">
    <property type="protein sequence ID" value="MEW2364236.1"/>
    <property type="molecule type" value="Genomic_DNA"/>
</dbReference>
<dbReference type="Proteomes" id="UP001553843">
    <property type="component" value="Unassembled WGS sequence"/>
</dbReference>
<sequence>MSHDSRFHLDRDGHSITVCVGRARDPVEVLVDGKVVATCQKRRRGVTVLTAELPGDAPRPCALRVEWAAAADGGPVCHLETEDGRTLVPRVAPTPPPGLTPSPPRGPFQRLRRSLRR</sequence>
<feature type="compositionally biased region" description="Pro residues" evidence="1">
    <location>
        <begin position="92"/>
        <end position="106"/>
    </location>
</feature>
<evidence type="ECO:0000313" key="3">
    <source>
        <dbReference type="Proteomes" id="UP001553843"/>
    </source>
</evidence>
<comment type="caution">
    <text evidence="2">The sequence shown here is derived from an EMBL/GenBank/DDBJ whole genome shotgun (WGS) entry which is preliminary data.</text>
</comment>
<reference evidence="2 3" key="1">
    <citation type="submission" date="2024-06" db="EMBL/GenBank/DDBJ databases">
        <title>The Natural Products Discovery Center: Release of the First 8490 Sequenced Strains for Exploring Actinobacteria Biosynthetic Diversity.</title>
        <authorList>
            <person name="Kalkreuter E."/>
            <person name="Kautsar S.A."/>
            <person name="Yang D."/>
            <person name="Bader C.D."/>
            <person name="Teijaro C.N."/>
            <person name="Fluegel L."/>
            <person name="Davis C.M."/>
            <person name="Simpson J.R."/>
            <person name="Lauterbach L."/>
            <person name="Steele A.D."/>
            <person name="Gui C."/>
            <person name="Meng S."/>
            <person name="Li G."/>
            <person name="Viehrig K."/>
            <person name="Ye F."/>
            <person name="Su P."/>
            <person name="Kiefer A.F."/>
            <person name="Nichols A."/>
            <person name="Cepeda A.J."/>
            <person name="Yan W."/>
            <person name="Fan B."/>
            <person name="Jiang Y."/>
            <person name="Adhikari A."/>
            <person name="Zheng C.-J."/>
            <person name="Schuster L."/>
            <person name="Cowan T.M."/>
            <person name="Smanski M.J."/>
            <person name="Chevrette M.G."/>
            <person name="De Carvalho L.P.S."/>
            <person name="Shen B."/>
        </authorList>
    </citation>
    <scope>NUCLEOTIDE SEQUENCE [LARGE SCALE GENOMIC DNA]</scope>
    <source>
        <strain evidence="2 3">NPDC047833</strain>
    </source>
</reference>
<evidence type="ECO:0000313" key="2">
    <source>
        <dbReference type="EMBL" id="MEW2364236.1"/>
    </source>
</evidence>
<accession>A0ABV3LZ30</accession>
<gene>
    <name evidence="2" type="ORF">AB0887_20130</name>
</gene>
<feature type="region of interest" description="Disordered" evidence="1">
    <location>
        <begin position="87"/>
        <end position="117"/>
    </location>
</feature>
<proteinExistence type="predicted"/>
<organism evidence="2 3">
    <name type="scientific">Streptomyces huasconensis</name>
    <dbReference type="NCBI Taxonomy" id="1854574"/>
    <lineage>
        <taxon>Bacteria</taxon>
        <taxon>Bacillati</taxon>
        <taxon>Actinomycetota</taxon>
        <taxon>Actinomycetes</taxon>
        <taxon>Kitasatosporales</taxon>
        <taxon>Streptomycetaceae</taxon>
        <taxon>Streptomyces</taxon>
    </lineage>
</organism>